<proteinExistence type="predicted"/>
<evidence type="ECO:0000313" key="1">
    <source>
        <dbReference type="EMBL" id="QQK77442.1"/>
    </source>
</evidence>
<organism evidence="1 2">
    <name type="scientific">Salicibibacter cibarius</name>
    <dbReference type="NCBI Taxonomy" id="2743000"/>
    <lineage>
        <taxon>Bacteria</taxon>
        <taxon>Bacillati</taxon>
        <taxon>Bacillota</taxon>
        <taxon>Bacilli</taxon>
        <taxon>Bacillales</taxon>
        <taxon>Bacillaceae</taxon>
        <taxon>Salicibibacter</taxon>
    </lineage>
</organism>
<dbReference type="Proteomes" id="UP000595823">
    <property type="component" value="Chromosome"/>
</dbReference>
<dbReference type="GO" id="GO:0003677">
    <property type="term" value="F:DNA binding"/>
    <property type="evidence" value="ECO:0007669"/>
    <property type="project" value="UniProtKB-KW"/>
</dbReference>
<dbReference type="AlphaFoldDB" id="A0A7T6Z669"/>
<protein>
    <submittedName>
        <fullName evidence="1">DNA-binding protein</fullName>
    </submittedName>
</protein>
<sequence length="96" mass="11074">MTRPMLGRSGSQVFLIGDGLKNFKNPNGHDYNFDDMSNATLPELIKEKQVHHYIGLSKEDAKSLIQEYPDIPHIIINEQVYYPSSKLREWIQNIGE</sequence>
<gene>
    <name evidence="1" type="ORF">HUG15_18900</name>
</gene>
<reference evidence="1 2" key="1">
    <citation type="submission" date="2020-06" db="EMBL/GenBank/DDBJ databases">
        <title>Genomic analysis of Salicibibacter sp. NKC5-3.</title>
        <authorList>
            <person name="Oh Y.J."/>
        </authorList>
    </citation>
    <scope>NUCLEOTIDE SEQUENCE [LARGE SCALE GENOMIC DNA]</scope>
    <source>
        <strain evidence="1 2">NKC5-3</strain>
    </source>
</reference>
<name>A0A7T6Z669_9BACI</name>
<keyword evidence="2" id="KW-1185">Reference proteome</keyword>
<keyword evidence="1" id="KW-0238">DNA-binding</keyword>
<dbReference type="KEGG" id="scia:HUG15_18900"/>
<dbReference type="RefSeq" id="WP_200124754.1">
    <property type="nucleotide sequence ID" value="NZ_CP054705.1"/>
</dbReference>
<accession>A0A7T6Z669</accession>
<evidence type="ECO:0000313" key="2">
    <source>
        <dbReference type="Proteomes" id="UP000595823"/>
    </source>
</evidence>
<dbReference type="EMBL" id="CP054705">
    <property type="protein sequence ID" value="QQK77442.1"/>
    <property type="molecule type" value="Genomic_DNA"/>
</dbReference>